<reference evidence="1" key="1">
    <citation type="submission" date="2019-12" db="EMBL/GenBank/DDBJ databases">
        <title>Genome sequencing and annotation of Brassica cretica.</title>
        <authorList>
            <person name="Studholme D.J."/>
            <person name="Sarris P.F."/>
        </authorList>
    </citation>
    <scope>NUCLEOTIDE SEQUENCE</scope>
    <source>
        <strain evidence="1">PFS-001/15</strain>
        <tissue evidence="1">Leaf</tissue>
    </source>
</reference>
<evidence type="ECO:0000313" key="2">
    <source>
        <dbReference type="Proteomes" id="UP000712281"/>
    </source>
</evidence>
<gene>
    <name evidence="1" type="ORF">F2Q68_00018856</name>
</gene>
<name>A0A8S9FYB7_BRACR</name>
<comment type="caution">
    <text evidence="1">The sequence shown here is derived from an EMBL/GenBank/DDBJ whole genome shotgun (WGS) entry which is preliminary data.</text>
</comment>
<dbReference type="Proteomes" id="UP000712281">
    <property type="component" value="Unassembled WGS sequence"/>
</dbReference>
<evidence type="ECO:0000313" key="1">
    <source>
        <dbReference type="EMBL" id="KAF2538670.1"/>
    </source>
</evidence>
<protein>
    <submittedName>
        <fullName evidence="1">Uncharacterized protein</fullName>
    </submittedName>
</protein>
<sequence>MSPSSVFAMLEENVSKPRFYKSLSFGETWKSNSMVTRGASGSVVAPPLLPSHQAGIIPEEFLRSASGAIEHRVVFSVSWGNSWQLWLQRDKNGMSLWMTTCEVQTMSCSSHTKTQCSLKCESINKICTYSKKSSRCLFLKLSLNLKSLTLIPRLLTRKLLPLALLPLLLPLHLLLQVELHRVLAPVPNVQNPEQYLFNPNNPYFVKTLTKKIDVLYVRHPVIEKYGLNFGPHKSPMYYITLP</sequence>
<dbReference type="AlphaFoldDB" id="A0A8S9FYB7"/>
<organism evidence="1 2">
    <name type="scientific">Brassica cretica</name>
    <name type="common">Mustard</name>
    <dbReference type="NCBI Taxonomy" id="69181"/>
    <lineage>
        <taxon>Eukaryota</taxon>
        <taxon>Viridiplantae</taxon>
        <taxon>Streptophyta</taxon>
        <taxon>Embryophyta</taxon>
        <taxon>Tracheophyta</taxon>
        <taxon>Spermatophyta</taxon>
        <taxon>Magnoliopsida</taxon>
        <taxon>eudicotyledons</taxon>
        <taxon>Gunneridae</taxon>
        <taxon>Pentapetalae</taxon>
        <taxon>rosids</taxon>
        <taxon>malvids</taxon>
        <taxon>Brassicales</taxon>
        <taxon>Brassicaceae</taxon>
        <taxon>Brassiceae</taxon>
        <taxon>Brassica</taxon>
    </lineage>
</organism>
<dbReference type="EMBL" id="QGKW02002228">
    <property type="protein sequence ID" value="KAF2538670.1"/>
    <property type="molecule type" value="Genomic_DNA"/>
</dbReference>
<accession>A0A8S9FYB7</accession>
<proteinExistence type="predicted"/>